<dbReference type="Proteomes" id="UP000807353">
    <property type="component" value="Unassembled WGS sequence"/>
</dbReference>
<comment type="caution">
    <text evidence="1">The sequence shown here is derived from an EMBL/GenBank/DDBJ whole genome shotgun (WGS) entry which is preliminary data.</text>
</comment>
<sequence>MALNGWHLGERIVHKKLWADDPRVSQQFHWIDGDLPDEHAKFHTRCLPFLPLTTLDAQGRPWGSILAGRDGKPGFIQNPRYSVLTMEAKVWPGDPLLESLKAVGPVGEMLVAGIGVEYSTRRRNKFAGKMTKWGHDNGTYNLSLIVNETIGNCPKYINVRDLIPHSTSPSIDSQRLQLLPGERLPKSVIDFIHECDTAFVGTTYEAPASEAALYPSHVGMNQRGGRKGFIRVMPSNGRTVVLPDYSGNRMMTSFGNIEATPLASLTFVSFTTGEILYITGTAQNLYDREAQKLMPFQDRLTTIHATGYTYVKDALPVRQRPETTVEYSPYCPPIHYLAEETPQAKLFDESHKTTALLTNVTFHSPSIATFTWEASYPVSVIPGQAAIMGFAPLLGGKKYQHMAPFDPSSVNDDRIRTWTISRTSSPTSFSLTMREKPGGTVTGALFSIARKLGEVKPAILEDSRPLSLSVDLVGITGDFVLPKPKPATQSSQHDIPDDELGVLVRQLSLTPAPRKKALWVAGGIGITPFLAMLRGLGDATGDWDINLVVSTREPDVLMPLISAALPPSNSHSHVRVDVFSNKPIPTFDEGADGTTLQRHTGRVTPSIFAELEWAKAAPEDREAFVCGPEPFEKVVVDALLGLGVEQGTIHREGFAY</sequence>
<dbReference type="AlphaFoldDB" id="A0A9P6CF80"/>
<dbReference type="Gene3D" id="2.30.110.10">
    <property type="entry name" value="Electron Transport, Fmn-binding Protein, Chain A"/>
    <property type="match status" value="1"/>
</dbReference>
<dbReference type="PANTHER" id="PTHR42815">
    <property type="entry name" value="FAD-BINDING, PUTATIVE (AFU_ORTHOLOGUE AFUA_6G07600)-RELATED"/>
    <property type="match status" value="1"/>
</dbReference>
<proteinExistence type="predicted"/>
<organism evidence="1 2">
    <name type="scientific">Collybia nuda</name>
    <dbReference type="NCBI Taxonomy" id="64659"/>
    <lineage>
        <taxon>Eukaryota</taxon>
        <taxon>Fungi</taxon>
        <taxon>Dikarya</taxon>
        <taxon>Basidiomycota</taxon>
        <taxon>Agaricomycotina</taxon>
        <taxon>Agaricomycetes</taxon>
        <taxon>Agaricomycetidae</taxon>
        <taxon>Agaricales</taxon>
        <taxon>Tricholomatineae</taxon>
        <taxon>Clitocybaceae</taxon>
        <taxon>Collybia</taxon>
    </lineage>
</organism>
<evidence type="ECO:0000313" key="1">
    <source>
        <dbReference type="EMBL" id="KAF9458769.1"/>
    </source>
</evidence>
<dbReference type="OrthoDB" id="436496at2759"/>
<keyword evidence="2" id="KW-1185">Reference proteome</keyword>
<reference evidence="1" key="1">
    <citation type="submission" date="2020-11" db="EMBL/GenBank/DDBJ databases">
        <authorList>
            <consortium name="DOE Joint Genome Institute"/>
            <person name="Ahrendt S."/>
            <person name="Riley R."/>
            <person name="Andreopoulos W."/>
            <person name="Labutti K."/>
            <person name="Pangilinan J."/>
            <person name="Ruiz-Duenas F.J."/>
            <person name="Barrasa J.M."/>
            <person name="Sanchez-Garcia M."/>
            <person name="Camarero S."/>
            <person name="Miyauchi S."/>
            <person name="Serrano A."/>
            <person name="Linde D."/>
            <person name="Babiker R."/>
            <person name="Drula E."/>
            <person name="Ayuso-Fernandez I."/>
            <person name="Pacheco R."/>
            <person name="Padilla G."/>
            <person name="Ferreira P."/>
            <person name="Barriuso J."/>
            <person name="Kellner H."/>
            <person name="Castanera R."/>
            <person name="Alfaro M."/>
            <person name="Ramirez L."/>
            <person name="Pisabarro A.G."/>
            <person name="Kuo A."/>
            <person name="Tritt A."/>
            <person name="Lipzen A."/>
            <person name="He G."/>
            <person name="Yan M."/>
            <person name="Ng V."/>
            <person name="Cullen D."/>
            <person name="Martin F."/>
            <person name="Rosso M.-N."/>
            <person name="Henrissat B."/>
            <person name="Hibbett D."/>
            <person name="Martinez A.T."/>
            <person name="Grigoriev I.V."/>
        </authorList>
    </citation>
    <scope>NUCLEOTIDE SEQUENCE</scope>
    <source>
        <strain evidence="1">CBS 247.69</strain>
    </source>
</reference>
<name>A0A9P6CF80_9AGAR</name>
<dbReference type="SUPFAM" id="SSF52343">
    <property type="entry name" value="Ferredoxin reductase-like, C-terminal NADP-linked domain"/>
    <property type="match status" value="1"/>
</dbReference>
<dbReference type="EMBL" id="MU150331">
    <property type="protein sequence ID" value="KAF9458769.1"/>
    <property type="molecule type" value="Genomic_DNA"/>
</dbReference>
<evidence type="ECO:0008006" key="3">
    <source>
        <dbReference type="Google" id="ProtNLM"/>
    </source>
</evidence>
<dbReference type="PANTHER" id="PTHR42815:SF2">
    <property type="entry name" value="FAD-BINDING, PUTATIVE (AFU_ORTHOLOGUE AFUA_6G07600)-RELATED"/>
    <property type="match status" value="1"/>
</dbReference>
<gene>
    <name evidence="1" type="ORF">BDZ94DRAFT_1239728</name>
</gene>
<dbReference type="InterPro" id="IPR012349">
    <property type="entry name" value="Split_barrel_FMN-bd"/>
</dbReference>
<protein>
    <recommendedName>
        <fullName evidence="3">FAD-binding FR-type domain-containing protein</fullName>
    </recommendedName>
</protein>
<accession>A0A9P6CF80</accession>
<evidence type="ECO:0000313" key="2">
    <source>
        <dbReference type="Proteomes" id="UP000807353"/>
    </source>
</evidence>
<dbReference type="Gene3D" id="3.40.50.80">
    <property type="entry name" value="Nucleotide-binding domain of ferredoxin-NADP reductase (FNR) module"/>
    <property type="match status" value="1"/>
</dbReference>
<dbReference type="InterPro" id="IPR039261">
    <property type="entry name" value="FNR_nucleotide-bd"/>
</dbReference>
<dbReference type="SUPFAM" id="SSF50475">
    <property type="entry name" value="FMN-binding split barrel"/>
    <property type="match status" value="1"/>
</dbReference>